<gene>
    <name evidence="2" type="ORF">CINC_LOCUS2781</name>
</gene>
<reference evidence="2" key="1">
    <citation type="submission" date="2021-12" db="EMBL/GenBank/DDBJ databases">
        <authorList>
            <person name="King R."/>
        </authorList>
    </citation>
    <scope>NUCLEOTIDE SEQUENCE</scope>
</reference>
<dbReference type="Proteomes" id="UP001154114">
    <property type="component" value="Chromosome 14"/>
</dbReference>
<accession>A0A9N8L1K8</accession>
<keyword evidence="3" id="KW-1185">Reference proteome</keyword>
<dbReference type="AlphaFoldDB" id="A0A9N8L1K8"/>
<proteinExistence type="predicted"/>
<evidence type="ECO:0000256" key="1">
    <source>
        <dbReference type="SAM" id="MobiDB-lite"/>
    </source>
</evidence>
<protein>
    <submittedName>
        <fullName evidence="2">Uncharacterized protein</fullName>
    </submittedName>
</protein>
<evidence type="ECO:0000313" key="2">
    <source>
        <dbReference type="EMBL" id="CAD0201103.1"/>
    </source>
</evidence>
<sequence>MHCDTRSTGVSFDTLVLLSNAGVSAFEATFRALIGRMHPATEHGMSTTSYTHNVHSDVSSGVGAQTLRARPGAACGRSRRSSGSRTLLTTDTNMSLSRGFAEYSYTYAFRVHPINTGVLQSGVIAEPQHVVERNLIEGSEHNAFVGRRITSQERADAAAGGAASSSDRGPGQAGPGRAPGGVGPHPATTRIETLSK</sequence>
<feature type="compositionally biased region" description="Gly residues" evidence="1">
    <location>
        <begin position="171"/>
        <end position="183"/>
    </location>
</feature>
<dbReference type="EMBL" id="LR824017">
    <property type="protein sequence ID" value="CAD0201103.1"/>
    <property type="molecule type" value="Genomic_DNA"/>
</dbReference>
<organism evidence="2 3">
    <name type="scientific">Chrysodeixis includens</name>
    <name type="common">Soybean looper</name>
    <name type="synonym">Pseudoplusia includens</name>
    <dbReference type="NCBI Taxonomy" id="689277"/>
    <lineage>
        <taxon>Eukaryota</taxon>
        <taxon>Metazoa</taxon>
        <taxon>Ecdysozoa</taxon>
        <taxon>Arthropoda</taxon>
        <taxon>Hexapoda</taxon>
        <taxon>Insecta</taxon>
        <taxon>Pterygota</taxon>
        <taxon>Neoptera</taxon>
        <taxon>Endopterygota</taxon>
        <taxon>Lepidoptera</taxon>
        <taxon>Glossata</taxon>
        <taxon>Ditrysia</taxon>
        <taxon>Noctuoidea</taxon>
        <taxon>Noctuidae</taxon>
        <taxon>Plusiinae</taxon>
        <taxon>Chrysodeixis</taxon>
    </lineage>
</organism>
<evidence type="ECO:0000313" key="3">
    <source>
        <dbReference type="Proteomes" id="UP001154114"/>
    </source>
</evidence>
<name>A0A9N8L1K8_CHRIL</name>
<feature type="compositionally biased region" description="Low complexity" evidence="1">
    <location>
        <begin position="157"/>
        <end position="170"/>
    </location>
</feature>
<feature type="region of interest" description="Disordered" evidence="1">
    <location>
        <begin position="152"/>
        <end position="196"/>
    </location>
</feature>